<dbReference type="EMBL" id="UINC01179683">
    <property type="protein sequence ID" value="SVD88494.1"/>
    <property type="molecule type" value="Genomic_DNA"/>
</dbReference>
<accession>A0A382YZ08</accession>
<proteinExistence type="predicted"/>
<name>A0A382YZ08_9ZZZZ</name>
<protein>
    <submittedName>
        <fullName evidence="1">Uncharacterized protein</fullName>
    </submittedName>
</protein>
<reference evidence="1" key="1">
    <citation type="submission" date="2018-05" db="EMBL/GenBank/DDBJ databases">
        <authorList>
            <person name="Lanie J.A."/>
            <person name="Ng W.-L."/>
            <person name="Kazmierczak K.M."/>
            <person name="Andrzejewski T.M."/>
            <person name="Davidsen T.M."/>
            <person name="Wayne K.J."/>
            <person name="Tettelin H."/>
            <person name="Glass J.I."/>
            <person name="Rusch D."/>
            <person name="Podicherti R."/>
            <person name="Tsui H.-C.T."/>
            <person name="Winkler M.E."/>
        </authorList>
    </citation>
    <scope>NUCLEOTIDE SEQUENCE</scope>
</reference>
<gene>
    <name evidence="1" type="ORF">METZ01_LOCUS441348</name>
</gene>
<organism evidence="1">
    <name type="scientific">marine metagenome</name>
    <dbReference type="NCBI Taxonomy" id="408172"/>
    <lineage>
        <taxon>unclassified sequences</taxon>
        <taxon>metagenomes</taxon>
        <taxon>ecological metagenomes</taxon>
    </lineage>
</organism>
<evidence type="ECO:0000313" key="1">
    <source>
        <dbReference type="EMBL" id="SVD88494.1"/>
    </source>
</evidence>
<sequence>MICIKTEIPQEICNIDDELKAIYHSKDTICLWIFKNREDRNRFMDETVGMIKDEREKHFETFYE</sequence>
<dbReference type="AlphaFoldDB" id="A0A382YZ08"/>